<reference evidence="1 2" key="1">
    <citation type="submission" date="2024-10" db="EMBL/GenBank/DDBJ databases">
        <title>The Natural Products Discovery Center: Release of the First 8490 Sequenced Strains for Exploring Actinobacteria Biosynthetic Diversity.</title>
        <authorList>
            <person name="Kalkreuter E."/>
            <person name="Kautsar S.A."/>
            <person name="Yang D."/>
            <person name="Bader C.D."/>
            <person name="Teijaro C.N."/>
            <person name="Fluegel L."/>
            <person name="Davis C.M."/>
            <person name="Simpson J.R."/>
            <person name="Lauterbach L."/>
            <person name="Steele A.D."/>
            <person name="Gui C."/>
            <person name="Meng S."/>
            <person name="Li G."/>
            <person name="Viehrig K."/>
            <person name="Ye F."/>
            <person name="Su P."/>
            <person name="Kiefer A.F."/>
            <person name="Nichols A."/>
            <person name="Cepeda A.J."/>
            <person name="Yan W."/>
            <person name="Fan B."/>
            <person name="Jiang Y."/>
            <person name="Adhikari A."/>
            <person name="Zheng C.-J."/>
            <person name="Schuster L."/>
            <person name="Cowan T.M."/>
            <person name="Smanski M.J."/>
            <person name="Chevrette M.G."/>
            <person name="De Carvalho L.P.S."/>
            <person name="Shen B."/>
        </authorList>
    </citation>
    <scope>NUCLEOTIDE SEQUENCE [LARGE SCALE GENOMIC DNA]</scope>
    <source>
        <strain evidence="1 2">NPDC020602</strain>
    </source>
</reference>
<name>A0ABW7UI76_9ACTN</name>
<dbReference type="RefSeq" id="WP_398713036.1">
    <property type="nucleotide sequence ID" value="NZ_JBIRUI010000022.1"/>
</dbReference>
<accession>A0ABW7UI76</accession>
<sequence length="62" mass="6857">MHADIHLQLHALTAEELRRKAAAVRPQAPARLPVLRSRLGWKLVELGLRLVTPAHRPAVLAA</sequence>
<evidence type="ECO:0000313" key="1">
    <source>
        <dbReference type="EMBL" id="MFI1718408.1"/>
    </source>
</evidence>
<keyword evidence="2" id="KW-1185">Reference proteome</keyword>
<protein>
    <submittedName>
        <fullName evidence="1">Uncharacterized protein</fullName>
    </submittedName>
</protein>
<dbReference type="Proteomes" id="UP001611339">
    <property type="component" value="Unassembled WGS sequence"/>
</dbReference>
<comment type="caution">
    <text evidence="1">The sequence shown here is derived from an EMBL/GenBank/DDBJ whole genome shotgun (WGS) entry which is preliminary data.</text>
</comment>
<proteinExistence type="predicted"/>
<evidence type="ECO:0000313" key="2">
    <source>
        <dbReference type="Proteomes" id="UP001611339"/>
    </source>
</evidence>
<gene>
    <name evidence="1" type="ORF">ACH407_33225</name>
</gene>
<organism evidence="1 2">
    <name type="scientific">Streptomyces litmocidini</name>
    <dbReference type="NCBI Taxonomy" id="67318"/>
    <lineage>
        <taxon>Bacteria</taxon>
        <taxon>Bacillati</taxon>
        <taxon>Actinomycetota</taxon>
        <taxon>Actinomycetes</taxon>
        <taxon>Kitasatosporales</taxon>
        <taxon>Streptomycetaceae</taxon>
        <taxon>Streptomyces</taxon>
    </lineage>
</organism>
<dbReference type="EMBL" id="JBIRUI010000022">
    <property type="protein sequence ID" value="MFI1718408.1"/>
    <property type="molecule type" value="Genomic_DNA"/>
</dbReference>